<sequence length="84" mass="9466">MLVHGLGTALVSLRSFGSSSAPPKLYSTLLRAVQSAVLPRHLCSRFRTLDYFELFEAFCHADKILSWSSRQTAITNPTRRRRGN</sequence>
<accession>A0A0C9SYK2</accession>
<proteinExistence type="predicted"/>
<organism evidence="1 2">
    <name type="scientific">Plicaturopsis crispa FD-325 SS-3</name>
    <dbReference type="NCBI Taxonomy" id="944288"/>
    <lineage>
        <taxon>Eukaryota</taxon>
        <taxon>Fungi</taxon>
        <taxon>Dikarya</taxon>
        <taxon>Basidiomycota</taxon>
        <taxon>Agaricomycotina</taxon>
        <taxon>Agaricomycetes</taxon>
        <taxon>Agaricomycetidae</taxon>
        <taxon>Amylocorticiales</taxon>
        <taxon>Amylocorticiaceae</taxon>
        <taxon>Plicatura</taxon>
        <taxon>Plicaturopsis crispa</taxon>
    </lineage>
</organism>
<evidence type="ECO:0000313" key="1">
    <source>
        <dbReference type="EMBL" id="KII85115.1"/>
    </source>
</evidence>
<dbReference type="AlphaFoldDB" id="A0A0C9SYK2"/>
<keyword evidence="2" id="KW-1185">Reference proteome</keyword>
<dbReference type="Proteomes" id="UP000053263">
    <property type="component" value="Unassembled WGS sequence"/>
</dbReference>
<evidence type="ECO:0000313" key="2">
    <source>
        <dbReference type="Proteomes" id="UP000053263"/>
    </source>
</evidence>
<dbReference type="EMBL" id="KN832568">
    <property type="protein sequence ID" value="KII85115.1"/>
    <property type="molecule type" value="Genomic_DNA"/>
</dbReference>
<name>A0A0C9SYK2_PLICR</name>
<protein>
    <submittedName>
        <fullName evidence="1">Uncharacterized protein</fullName>
    </submittedName>
</protein>
<dbReference type="HOGENOM" id="CLU_2528383_0_0_1"/>
<reference evidence="1 2" key="1">
    <citation type="submission" date="2014-06" db="EMBL/GenBank/DDBJ databases">
        <title>Evolutionary Origins and Diversification of the Mycorrhizal Mutualists.</title>
        <authorList>
            <consortium name="DOE Joint Genome Institute"/>
            <consortium name="Mycorrhizal Genomics Consortium"/>
            <person name="Kohler A."/>
            <person name="Kuo A."/>
            <person name="Nagy L.G."/>
            <person name="Floudas D."/>
            <person name="Copeland A."/>
            <person name="Barry K.W."/>
            <person name="Cichocki N."/>
            <person name="Veneault-Fourrey C."/>
            <person name="LaButti K."/>
            <person name="Lindquist E.A."/>
            <person name="Lipzen A."/>
            <person name="Lundell T."/>
            <person name="Morin E."/>
            <person name="Murat C."/>
            <person name="Riley R."/>
            <person name="Ohm R."/>
            <person name="Sun H."/>
            <person name="Tunlid A."/>
            <person name="Henrissat B."/>
            <person name="Grigoriev I.V."/>
            <person name="Hibbett D.S."/>
            <person name="Martin F."/>
        </authorList>
    </citation>
    <scope>NUCLEOTIDE SEQUENCE [LARGE SCALE GENOMIC DNA]</scope>
    <source>
        <strain evidence="1 2">FD-325 SS-3</strain>
    </source>
</reference>
<gene>
    <name evidence="1" type="ORF">PLICRDRAFT_45238</name>
</gene>